<accession>A0ABN6LAY4</accession>
<gene>
    <name evidence="1" type="ORF">PEPS_23770</name>
</gene>
<proteinExistence type="predicted"/>
<dbReference type="Proteomes" id="UP001354989">
    <property type="component" value="Chromosome"/>
</dbReference>
<reference evidence="1 2" key="1">
    <citation type="submission" date="2021-12" db="EMBL/GenBank/DDBJ databases">
        <title>Genome sequencing of bacteria with rrn-lacking chromosome and rrn-plasmid.</title>
        <authorList>
            <person name="Anda M."/>
            <person name="Iwasaki W."/>
        </authorList>
    </citation>
    <scope>NUCLEOTIDE SEQUENCE [LARGE SCALE GENOMIC DNA]</scope>
    <source>
        <strain evidence="1 2">NBRC 101262</strain>
    </source>
</reference>
<protein>
    <submittedName>
        <fullName evidence="1">Uncharacterized protein</fullName>
    </submittedName>
</protein>
<keyword evidence="2" id="KW-1185">Reference proteome</keyword>
<dbReference type="EMBL" id="AP025292">
    <property type="protein sequence ID" value="BDD00097.1"/>
    <property type="molecule type" value="Genomic_DNA"/>
</dbReference>
<name>A0ABN6LAY4_9BACT</name>
<evidence type="ECO:0000313" key="1">
    <source>
        <dbReference type="EMBL" id="BDD00097.1"/>
    </source>
</evidence>
<sequence length="46" mass="5198">MICFILEAKTAEAKPQLFFLSENFLAQKKSMSIINMDSFGIILIDS</sequence>
<organism evidence="1 2">
    <name type="scientific">Persicobacter psychrovividus</name>
    <dbReference type="NCBI Taxonomy" id="387638"/>
    <lineage>
        <taxon>Bacteria</taxon>
        <taxon>Pseudomonadati</taxon>
        <taxon>Bacteroidota</taxon>
        <taxon>Cytophagia</taxon>
        <taxon>Cytophagales</taxon>
        <taxon>Persicobacteraceae</taxon>
        <taxon>Persicobacter</taxon>
    </lineage>
</organism>
<evidence type="ECO:0000313" key="2">
    <source>
        <dbReference type="Proteomes" id="UP001354989"/>
    </source>
</evidence>